<sequence>MNYSAWPELQQPQPQPQTPVPSFAPSVPSYSHYIYPNPPSSSSSVPQSSLEPVLNPPGVDSYAPLTNANSIAQLGHETLANYSSYAHGHVADSTALSVASGYYVDLNGQNWAAREAVRQYGADPVSYAADISMPLNGSEQLAVTNPNMAWLINPATQPHGNGTWKKYPKKPKTKIVPPANCDVCKIECTSKEVLDQHKLGKKHKKNLEKLRESLNLPRIHLPSGPSNPFIGPKVQNDNSKSASAKKSKRKTVETPENLEIKKKKVLEGGAASEAVRVCAVCNVVCNSDVVYNYHLQGQKHAAMVKKASQHAYSSAR</sequence>
<keyword evidence="5" id="KW-0862">Zinc</keyword>
<organism evidence="10 11">
    <name type="scientific">Crotalaria pallida</name>
    <name type="common">Smooth rattlebox</name>
    <name type="synonym">Crotalaria striata</name>
    <dbReference type="NCBI Taxonomy" id="3830"/>
    <lineage>
        <taxon>Eukaryota</taxon>
        <taxon>Viridiplantae</taxon>
        <taxon>Streptophyta</taxon>
        <taxon>Embryophyta</taxon>
        <taxon>Tracheophyta</taxon>
        <taxon>Spermatophyta</taxon>
        <taxon>Magnoliopsida</taxon>
        <taxon>eudicotyledons</taxon>
        <taxon>Gunneridae</taxon>
        <taxon>Pentapetalae</taxon>
        <taxon>rosids</taxon>
        <taxon>fabids</taxon>
        <taxon>Fabales</taxon>
        <taxon>Fabaceae</taxon>
        <taxon>Papilionoideae</taxon>
        <taxon>50 kb inversion clade</taxon>
        <taxon>genistoids sensu lato</taxon>
        <taxon>core genistoids</taxon>
        <taxon>Crotalarieae</taxon>
        <taxon>Crotalaria</taxon>
    </lineage>
</organism>
<evidence type="ECO:0000259" key="9">
    <source>
        <dbReference type="SMART" id="SM00451"/>
    </source>
</evidence>
<dbReference type="Pfam" id="PF12874">
    <property type="entry name" value="zf-met"/>
    <property type="match status" value="2"/>
</dbReference>
<dbReference type="GO" id="GO:0008270">
    <property type="term" value="F:zinc ion binding"/>
    <property type="evidence" value="ECO:0007669"/>
    <property type="project" value="UniProtKB-KW"/>
</dbReference>
<evidence type="ECO:0000256" key="5">
    <source>
        <dbReference type="ARBA" id="ARBA00022833"/>
    </source>
</evidence>
<feature type="region of interest" description="Disordered" evidence="7">
    <location>
        <begin position="216"/>
        <end position="254"/>
    </location>
</feature>
<feature type="domain" description="C2H2-type" evidence="8">
    <location>
        <begin position="179"/>
        <end position="203"/>
    </location>
</feature>
<evidence type="ECO:0000313" key="10">
    <source>
        <dbReference type="EMBL" id="KAK7273348.1"/>
    </source>
</evidence>
<keyword evidence="6" id="KW-0539">Nucleus</keyword>
<keyword evidence="2" id="KW-0479">Metal-binding</keyword>
<evidence type="ECO:0000256" key="6">
    <source>
        <dbReference type="ARBA" id="ARBA00023242"/>
    </source>
</evidence>
<dbReference type="SMART" id="SM00451">
    <property type="entry name" value="ZnF_U1"/>
    <property type="match status" value="2"/>
</dbReference>
<evidence type="ECO:0000256" key="2">
    <source>
        <dbReference type="ARBA" id="ARBA00022723"/>
    </source>
</evidence>
<dbReference type="InterPro" id="IPR003604">
    <property type="entry name" value="Matrin/U1-like-C_Znf_C2H2"/>
</dbReference>
<dbReference type="GO" id="GO:0003676">
    <property type="term" value="F:nucleic acid binding"/>
    <property type="evidence" value="ECO:0007669"/>
    <property type="project" value="InterPro"/>
</dbReference>
<dbReference type="PANTHER" id="PTHR46144">
    <property type="entry name" value="ZINC FINGER PROTEIN 385B-LIKE"/>
    <property type="match status" value="1"/>
</dbReference>
<keyword evidence="11" id="KW-1185">Reference proteome</keyword>
<comment type="caution">
    <text evidence="10">The sequence shown here is derived from an EMBL/GenBank/DDBJ whole genome shotgun (WGS) entry which is preliminary data.</text>
</comment>
<dbReference type="PANTHER" id="PTHR46144:SF6">
    <property type="entry name" value="C2H2-TYPE DOMAIN-CONTAINING PROTEIN"/>
    <property type="match status" value="1"/>
</dbReference>
<accession>A0AAN9FK06</accession>
<reference evidence="10 11" key="1">
    <citation type="submission" date="2024-01" db="EMBL/GenBank/DDBJ databases">
        <title>The genomes of 5 underutilized Papilionoideae crops provide insights into root nodulation and disease resistanc.</title>
        <authorList>
            <person name="Yuan L."/>
        </authorList>
    </citation>
    <scope>NUCLEOTIDE SEQUENCE [LARGE SCALE GENOMIC DNA]</scope>
    <source>
        <strain evidence="10">ZHUSHIDOU_FW_LH</strain>
        <tissue evidence="10">Leaf</tissue>
    </source>
</reference>
<gene>
    <name evidence="10" type="ORF">RIF29_14397</name>
</gene>
<dbReference type="SMART" id="SM00355">
    <property type="entry name" value="ZnF_C2H2"/>
    <property type="match status" value="2"/>
</dbReference>
<evidence type="ECO:0000259" key="8">
    <source>
        <dbReference type="SMART" id="SM00355"/>
    </source>
</evidence>
<dbReference type="SUPFAM" id="SSF57667">
    <property type="entry name" value="beta-beta-alpha zinc fingers"/>
    <property type="match status" value="2"/>
</dbReference>
<dbReference type="Proteomes" id="UP001372338">
    <property type="component" value="Unassembled WGS sequence"/>
</dbReference>
<feature type="domain" description="C2H2-type" evidence="8">
    <location>
        <begin position="276"/>
        <end position="300"/>
    </location>
</feature>
<dbReference type="AlphaFoldDB" id="A0AAN9FK06"/>
<feature type="compositionally biased region" description="Low complexity" evidence="7">
    <location>
        <begin position="28"/>
        <end position="52"/>
    </location>
</feature>
<feature type="domain" description="U1-type" evidence="9">
    <location>
        <begin position="176"/>
        <end position="210"/>
    </location>
</feature>
<dbReference type="InterPro" id="IPR036236">
    <property type="entry name" value="Znf_C2H2_sf"/>
</dbReference>
<evidence type="ECO:0000313" key="11">
    <source>
        <dbReference type="Proteomes" id="UP001372338"/>
    </source>
</evidence>
<keyword evidence="4" id="KW-0863">Zinc-finger</keyword>
<evidence type="ECO:0000256" key="4">
    <source>
        <dbReference type="ARBA" id="ARBA00022771"/>
    </source>
</evidence>
<proteinExistence type="predicted"/>
<dbReference type="Gene3D" id="3.30.160.60">
    <property type="entry name" value="Classic Zinc Finger"/>
    <property type="match status" value="2"/>
</dbReference>
<protein>
    <submittedName>
        <fullName evidence="10">Uncharacterized protein</fullName>
    </submittedName>
</protein>
<evidence type="ECO:0000256" key="1">
    <source>
        <dbReference type="ARBA" id="ARBA00004123"/>
    </source>
</evidence>
<dbReference type="InterPro" id="IPR013087">
    <property type="entry name" value="Znf_C2H2_type"/>
</dbReference>
<feature type="domain" description="U1-type" evidence="9">
    <location>
        <begin position="273"/>
        <end position="307"/>
    </location>
</feature>
<dbReference type="EMBL" id="JAYWIO010000003">
    <property type="protein sequence ID" value="KAK7273348.1"/>
    <property type="molecule type" value="Genomic_DNA"/>
</dbReference>
<dbReference type="GO" id="GO:0005634">
    <property type="term" value="C:nucleus"/>
    <property type="evidence" value="ECO:0007669"/>
    <property type="project" value="UniProtKB-SubCell"/>
</dbReference>
<dbReference type="InterPro" id="IPR051868">
    <property type="entry name" value="ZN346_ZMAT4"/>
</dbReference>
<feature type="region of interest" description="Disordered" evidence="7">
    <location>
        <begin position="1"/>
        <end position="56"/>
    </location>
</feature>
<keyword evidence="3" id="KW-0677">Repeat</keyword>
<name>A0AAN9FK06_CROPI</name>
<comment type="subcellular location">
    <subcellularLocation>
        <location evidence="1">Nucleus</location>
    </subcellularLocation>
</comment>
<evidence type="ECO:0000256" key="3">
    <source>
        <dbReference type="ARBA" id="ARBA00022737"/>
    </source>
</evidence>
<evidence type="ECO:0000256" key="7">
    <source>
        <dbReference type="SAM" id="MobiDB-lite"/>
    </source>
</evidence>